<keyword evidence="1" id="KW-0808">Transferase</keyword>
<sequence>MVEKVLETSCSVGRCVFELSTIFPDARITGLDNTTRFIRIGQEMAKGNTIKLLLQNVGDVQQFYQYTIHDVLPYTVNPNNIQFLQSDLCNIDSSKHSNYNIIVVSNLTDLYAPKILLENIHKLTDDKALLFILSTGSWNTNITSDKDMWVGNLREENTNEIVYYKNRLISILSPYFTQLTQFTTDIHFTKRLDAKNVQVCVPNLTVW</sequence>
<dbReference type="Gene3D" id="3.40.50.150">
    <property type="entry name" value="Vaccinia Virus protein VP39"/>
    <property type="match status" value="1"/>
</dbReference>
<dbReference type="PANTHER" id="PTHR45445">
    <property type="match status" value="1"/>
</dbReference>
<organism evidence="1">
    <name type="scientific">Lygus hesperus</name>
    <name type="common">Western plant bug</name>
    <dbReference type="NCBI Taxonomy" id="30085"/>
    <lineage>
        <taxon>Eukaryota</taxon>
        <taxon>Metazoa</taxon>
        <taxon>Ecdysozoa</taxon>
        <taxon>Arthropoda</taxon>
        <taxon>Hexapoda</taxon>
        <taxon>Insecta</taxon>
        <taxon>Pterygota</taxon>
        <taxon>Neoptera</taxon>
        <taxon>Paraneoptera</taxon>
        <taxon>Hemiptera</taxon>
        <taxon>Heteroptera</taxon>
        <taxon>Panheteroptera</taxon>
        <taxon>Cimicomorpha</taxon>
        <taxon>Miridae</taxon>
        <taxon>Mirini</taxon>
        <taxon>Lygus</taxon>
    </lineage>
</organism>
<name>A0A0A9YI36_LYGHE</name>
<reference evidence="1" key="2">
    <citation type="submission" date="2014-07" db="EMBL/GenBank/DDBJ databases">
        <authorList>
            <person name="Hull J."/>
        </authorList>
    </citation>
    <scope>NUCLEOTIDE SEQUENCE</scope>
</reference>
<evidence type="ECO:0000313" key="1">
    <source>
        <dbReference type="EMBL" id="JAG29170.1"/>
    </source>
</evidence>
<gene>
    <name evidence="1" type="primary">cheR</name>
    <name evidence="1" type="ORF">CM83_100115</name>
</gene>
<dbReference type="InterPro" id="IPR029063">
    <property type="entry name" value="SAM-dependent_MTases_sf"/>
</dbReference>
<dbReference type="PANTHER" id="PTHR45445:SF2">
    <property type="entry name" value="METHYLTRANSFERASE TYPE 11 DOMAIN-CONTAINING PROTEIN"/>
    <property type="match status" value="1"/>
</dbReference>
<dbReference type="GO" id="GO:0032259">
    <property type="term" value="P:methylation"/>
    <property type="evidence" value="ECO:0007669"/>
    <property type="project" value="UniProtKB-KW"/>
</dbReference>
<accession>A0A0A9YI36</accession>
<proteinExistence type="predicted"/>
<dbReference type="AlphaFoldDB" id="A0A0A9YI36"/>
<reference evidence="1" key="1">
    <citation type="journal article" date="2014" name="PLoS ONE">
        <title>Transcriptome-Based Identification of ABC Transporters in the Western Tarnished Plant Bug Lygus hesperus.</title>
        <authorList>
            <person name="Hull J.J."/>
            <person name="Chaney K."/>
            <person name="Geib S.M."/>
            <person name="Fabrick J.A."/>
            <person name="Brent C.S."/>
            <person name="Walsh D."/>
            <person name="Lavine L.C."/>
        </authorList>
    </citation>
    <scope>NUCLEOTIDE SEQUENCE</scope>
</reference>
<dbReference type="SUPFAM" id="SSF53335">
    <property type="entry name" value="S-adenosyl-L-methionine-dependent methyltransferases"/>
    <property type="match status" value="1"/>
</dbReference>
<dbReference type="GO" id="GO:0008168">
    <property type="term" value="F:methyltransferase activity"/>
    <property type="evidence" value="ECO:0007669"/>
    <property type="project" value="UniProtKB-KW"/>
</dbReference>
<keyword evidence="1" id="KW-0489">Methyltransferase</keyword>
<protein>
    <submittedName>
        <fullName evidence="1">Chemotaxis protein methyltransferase</fullName>
    </submittedName>
</protein>
<dbReference type="EMBL" id="GBHO01014434">
    <property type="protein sequence ID" value="JAG29170.1"/>
    <property type="molecule type" value="Transcribed_RNA"/>
</dbReference>